<dbReference type="SUPFAM" id="SSF46992">
    <property type="entry name" value="Ribosomal protein S20"/>
    <property type="match status" value="1"/>
</dbReference>
<evidence type="ECO:0000256" key="3">
    <source>
        <dbReference type="ARBA" id="ARBA00022980"/>
    </source>
</evidence>
<sequence length="89" mass="10077">MPNIQSAKKYLRKSKKHHTENLAKNRTWKDARKDIIKTLADNKEEAAKKLSGVFKVIDKAAKTNAIKKNRAARLKSQIAKKFANTATKS</sequence>
<comment type="function">
    <text evidence="6">Binds directly to 16S ribosomal RNA.</text>
</comment>
<name>A0A2M6WIV9_9BACT</name>
<evidence type="ECO:0000313" key="9">
    <source>
        <dbReference type="Proteomes" id="UP000228635"/>
    </source>
</evidence>
<keyword evidence="1 6" id="KW-0699">rRNA-binding</keyword>
<dbReference type="InterPro" id="IPR036510">
    <property type="entry name" value="Ribosomal_bS20_sf"/>
</dbReference>
<dbReference type="Gene3D" id="1.20.58.110">
    <property type="entry name" value="Ribosomal protein S20"/>
    <property type="match status" value="1"/>
</dbReference>
<evidence type="ECO:0000256" key="5">
    <source>
        <dbReference type="ARBA" id="ARBA00035136"/>
    </source>
</evidence>
<dbReference type="Proteomes" id="UP000228635">
    <property type="component" value="Unassembled WGS sequence"/>
</dbReference>
<evidence type="ECO:0000256" key="7">
    <source>
        <dbReference type="SAM" id="MobiDB-lite"/>
    </source>
</evidence>
<proteinExistence type="inferred from homology"/>
<keyword evidence="4 6" id="KW-0687">Ribonucleoprotein</keyword>
<reference evidence="9" key="1">
    <citation type="submission" date="2017-09" db="EMBL/GenBank/DDBJ databases">
        <title>Depth-based differentiation of microbial function through sediment-hosted aquifers and enrichment of novel symbionts in the deep terrestrial subsurface.</title>
        <authorList>
            <person name="Probst A.J."/>
            <person name="Ladd B."/>
            <person name="Jarett J.K."/>
            <person name="Geller-Mcgrath D.E."/>
            <person name="Sieber C.M.K."/>
            <person name="Emerson J.B."/>
            <person name="Anantharaman K."/>
            <person name="Thomas B.C."/>
            <person name="Malmstrom R."/>
            <person name="Stieglmeier M."/>
            <person name="Klingl A."/>
            <person name="Woyke T."/>
            <person name="Ryan C.M."/>
            <person name="Banfield J.F."/>
        </authorList>
    </citation>
    <scope>NUCLEOTIDE SEQUENCE [LARGE SCALE GENOMIC DNA]</scope>
</reference>
<dbReference type="GO" id="GO:1990904">
    <property type="term" value="C:ribonucleoprotein complex"/>
    <property type="evidence" value="ECO:0007669"/>
    <property type="project" value="UniProtKB-KW"/>
</dbReference>
<dbReference type="GO" id="GO:0005840">
    <property type="term" value="C:ribosome"/>
    <property type="evidence" value="ECO:0007669"/>
    <property type="project" value="UniProtKB-KW"/>
</dbReference>
<dbReference type="InterPro" id="IPR002583">
    <property type="entry name" value="Ribosomal_bS20"/>
</dbReference>
<accession>A0A2M6WIV9</accession>
<evidence type="ECO:0000256" key="6">
    <source>
        <dbReference type="HAMAP-Rule" id="MF_00500"/>
    </source>
</evidence>
<dbReference type="GO" id="GO:0019843">
    <property type="term" value="F:rRNA binding"/>
    <property type="evidence" value="ECO:0007669"/>
    <property type="project" value="UniProtKB-UniRule"/>
</dbReference>
<keyword evidence="3 6" id="KW-0689">Ribosomal protein</keyword>
<dbReference type="NCBIfam" id="TIGR00029">
    <property type="entry name" value="S20"/>
    <property type="match status" value="1"/>
</dbReference>
<comment type="caution">
    <text evidence="8">The sequence shown here is derived from an EMBL/GenBank/DDBJ whole genome shotgun (WGS) entry which is preliminary data.</text>
</comment>
<feature type="compositionally biased region" description="Basic residues" evidence="7">
    <location>
        <begin position="9"/>
        <end position="18"/>
    </location>
</feature>
<keyword evidence="2 6" id="KW-0694">RNA-binding</keyword>
<evidence type="ECO:0000313" key="8">
    <source>
        <dbReference type="EMBL" id="PIT92738.1"/>
    </source>
</evidence>
<dbReference type="GO" id="GO:0006412">
    <property type="term" value="P:translation"/>
    <property type="evidence" value="ECO:0007669"/>
    <property type="project" value="UniProtKB-UniRule"/>
</dbReference>
<evidence type="ECO:0000256" key="1">
    <source>
        <dbReference type="ARBA" id="ARBA00022730"/>
    </source>
</evidence>
<evidence type="ECO:0000256" key="4">
    <source>
        <dbReference type="ARBA" id="ARBA00023274"/>
    </source>
</evidence>
<dbReference type="EMBL" id="PFBA01000012">
    <property type="protein sequence ID" value="PIT92738.1"/>
    <property type="molecule type" value="Genomic_DNA"/>
</dbReference>
<organism evidence="8 9">
    <name type="scientific">Candidatus Harrisonbacteria bacterium CG10_big_fil_rev_8_21_14_0_10_42_17</name>
    <dbReference type="NCBI Taxonomy" id="1974584"/>
    <lineage>
        <taxon>Bacteria</taxon>
        <taxon>Candidatus Harrisoniibacteriota</taxon>
    </lineage>
</organism>
<feature type="region of interest" description="Disordered" evidence="7">
    <location>
        <begin position="1"/>
        <end position="26"/>
    </location>
</feature>
<comment type="similarity">
    <text evidence="6">Belongs to the bacterial ribosomal protein bS20 family.</text>
</comment>
<gene>
    <name evidence="6" type="primary">rpsT</name>
    <name evidence="8" type="ORF">COU08_01060</name>
</gene>
<dbReference type="HAMAP" id="MF_00500">
    <property type="entry name" value="Ribosomal_bS20"/>
    <property type="match status" value="1"/>
</dbReference>
<dbReference type="Pfam" id="PF01649">
    <property type="entry name" value="Ribosomal_S20p"/>
    <property type="match status" value="1"/>
</dbReference>
<dbReference type="GO" id="GO:0003735">
    <property type="term" value="F:structural constituent of ribosome"/>
    <property type="evidence" value="ECO:0007669"/>
    <property type="project" value="InterPro"/>
</dbReference>
<protein>
    <recommendedName>
        <fullName evidence="5 6">Small ribosomal subunit protein bS20</fullName>
    </recommendedName>
</protein>
<evidence type="ECO:0000256" key="2">
    <source>
        <dbReference type="ARBA" id="ARBA00022884"/>
    </source>
</evidence>
<dbReference type="AlphaFoldDB" id="A0A2M6WIV9"/>